<reference evidence="4" key="1">
    <citation type="journal article" date="2015" name="Genome Announc.">
        <title>Draft genome sequence of the fungus Penicillium brasilianum MG11.</title>
        <authorList>
            <person name="Horn F."/>
            <person name="Linde J."/>
            <person name="Mattern D.J."/>
            <person name="Walther G."/>
            <person name="Guthke R."/>
            <person name="Brakhage A.A."/>
            <person name="Valiante V."/>
        </authorList>
    </citation>
    <scope>NUCLEOTIDE SEQUENCE [LARGE SCALE GENOMIC DNA]</scope>
    <source>
        <strain evidence="4">MG11</strain>
    </source>
</reference>
<dbReference type="Gene3D" id="3.40.50.880">
    <property type="match status" value="1"/>
</dbReference>
<evidence type="ECO:0000259" key="2">
    <source>
        <dbReference type="Pfam" id="PF01965"/>
    </source>
</evidence>
<feature type="chain" id="PRO_5002522534" description="DJ-1/PfpI domain-containing protein" evidence="1">
    <location>
        <begin position="24"/>
        <end position="247"/>
    </location>
</feature>
<dbReference type="InterPro" id="IPR052158">
    <property type="entry name" value="INH-QAR"/>
</dbReference>
<dbReference type="STRING" id="104259.A0A0F7TQD9"/>
<dbReference type="EMBL" id="CDHK01000005">
    <property type="protein sequence ID" value="CEJ57207.1"/>
    <property type="molecule type" value="Genomic_DNA"/>
</dbReference>
<feature type="signal peptide" evidence="1">
    <location>
        <begin position="1"/>
        <end position="23"/>
    </location>
</feature>
<dbReference type="InterPro" id="IPR029062">
    <property type="entry name" value="Class_I_gatase-like"/>
</dbReference>
<accession>A0A0F7TQD9</accession>
<evidence type="ECO:0000313" key="4">
    <source>
        <dbReference type="Proteomes" id="UP000042958"/>
    </source>
</evidence>
<organism evidence="3 4">
    <name type="scientific">Penicillium brasilianum</name>
    <dbReference type="NCBI Taxonomy" id="104259"/>
    <lineage>
        <taxon>Eukaryota</taxon>
        <taxon>Fungi</taxon>
        <taxon>Dikarya</taxon>
        <taxon>Ascomycota</taxon>
        <taxon>Pezizomycotina</taxon>
        <taxon>Eurotiomycetes</taxon>
        <taxon>Eurotiomycetidae</taxon>
        <taxon>Eurotiales</taxon>
        <taxon>Aspergillaceae</taxon>
        <taxon>Penicillium</taxon>
    </lineage>
</organism>
<dbReference type="SUPFAM" id="SSF52317">
    <property type="entry name" value="Class I glutamine amidotransferase-like"/>
    <property type="match status" value="1"/>
</dbReference>
<dbReference type="Pfam" id="PF01965">
    <property type="entry name" value="DJ-1_PfpI"/>
    <property type="match status" value="1"/>
</dbReference>
<dbReference type="InterPro" id="IPR002818">
    <property type="entry name" value="DJ-1/PfpI"/>
</dbReference>
<evidence type="ECO:0000313" key="3">
    <source>
        <dbReference type="EMBL" id="CEJ57207.1"/>
    </source>
</evidence>
<name>A0A0F7TQD9_PENBI</name>
<proteinExistence type="predicted"/>
<sequence>MVSEPLRIGVLLVNCVQLLDLAALDLLYMASPEWLEDVGMPKHFADLGRPCEIRYITRDGPDTMASVTSELSIRVNSSMKDSVVAPGNLDILFLPGPSPRVMPPAEEYLDFIRRHDATGTTIMTICTGSLVAAHAGITKGKISTSPRFLIPYLRKAFPDTKLWDDTLRVTRDGNLWMCGGITNGHDLVAEYLRENYPAPLVNTVLGAADVAPRPLQYQTTATRDSAFFVWQIIRAIPSSILRMLTAH</sequence>
<dbReference type="AlphaFoldDB" id="A0A0F7TQD9"/>
<keyword evidence="4" id="KW-1185">Reference proteome</keyword>
<dbReference type="PANTHER" id="PTHR43130">
    <property type="entry name" value="ARAC-FAMILY TRANSCRIPTIONAL REGULATOR"/>
    <property type="match status" value="1"/>
</dbReference>
<keyword evidence="1" id="KW-0732">Signal</keyword>
<dbReference type="OrthoDB" id="543156at2759"/>
<gene>
    <name evidence="3" type="ORF">PMG11_05908</name>
</gene>
<dbReference type="Proteomes" id="UP000042958">
    <property type="component" value="Unassembled WGS sequence"/>
</dbReference>
<evidence type="ECO:0000256" key="1">
    <source>
        <dbReference type="SAM" id="SignalP"/>
    </source>
</evidence>
<feature type="domain" description="DJ-1/PfpI" evidence="2">
    <location>
        <begin position="51"/>
        <end position="191"/>
    </location>
</feature>
<protein>
    <recommendedName>
        <fullName evidence="2">DJ-1/PfpI domain-containing protein</fullName>
    </recommendedName>
</protein>
<dbReference type="PANTHER" id="PTHR43130:SF7">
    <property type="entry name" value="DJ-1_PFPI DOMAIN-CONTAINING PROTEIN"/>
    <property type="match status" value="1"/>
</dbReference>